<dbReference type="STRING" id="661399.AQJ67_04475"/>
<dbReference type="RefSeq" id="WP_062716620.1">
    <property type="nucleotide sequence ID" value="NZ_KQ948924.1"/>
</dbReference>
<evidence type="ECO:0000313" key="2">
    <source>
        <dbReference type="Proteomes" id="UP000053429"/>
    </source>
</evidence>
<gene>
    <name evidence="1" type="ORF">AQJ67_04475</name>
</gene>
<keyword evidence="2" id="KW-1185">Reference proteome</keyword>
<organism evidence="1 2">
    <name type="scientific">Streptomyces caeruleatus</name>
    <dbReference type="NCBI Taxonomy" id="661399"/>
    <lineage>
        <taxon>Bacteria</taxon>
        <taxon>Bacillati</taxon>
        <taxon>Actinomycetota</taxon>
        <taxon>Actinomycetes</taxon>
        <taxon>Kitasatosporales</taxon>
        <taxon>Streptomycetaceae</taxon>
        <taxon>Streptomyces</taxon>
    </lineage>
</organism>
<sequence>MRLNDDTWVKRLVADAFDDPAGRIVDVRTEERAVGEDGVGVVTLRFTAEDLRGDTYQATARLYLPAALAERPPAPTPVWFNCGYELPDETAMAKVSRGRIVVTPCEPAPGEVFPGPNPLVRGPNTEYVLAHLVRGLSFVDPTAIVYAGGSAGGYAALMTAAEAFPATAVVPDVPVVNLTCQGAHLFAALPRIASDTPPDHPAVPALRQVMVPIAEGWRLTYGEDLSAPGWAAHSPVEHVERITCPVAAVFSSADFLVPLEQVGTGLVPGSPDGAVMAALDGSGAEHAAVRLLDVLDGQADVRVLPVPPAAPAMADLDLTQPVPETPLPVPDAPADGRRWLVAVVDEGPAELGGHWRHALAPDFEPFVARALADGVGADQLTRAKLDQLLDRYRGAEWLAPGYRHLDRPEAERRDVEHGLRSFCVLSPAHTRRFADLYAQTDDDRRVLPEGLVRDLIGLNGPDDRMAAAR</sequence>
<name>A0A101U8B0_9ACTN</name>
<dbReference type="Proteomes" id="UP000053429">
    <property type="component" value="Unassembled WGS sequence"/>
</dbReference>
<dbReference type="EMBL" id="LMWY01000003">
    <property type="protein sequence ID" value="KUO06056.1"/>
    <property type="molecule type" value="Genomic_DNA"/>
</dbReference>
<reference evidence="1 2" key="1">
    <citation type="submission" date="2015-10" db="EMBL/GenBank/DDBJ databases">
        <title>Draft genome sequence of Streptomyces caeruleatus NRRL B-24802, type strain for the species Streptomyces caeruleatus.</title>
        <authorList>
            <person name="Ruckert C."/>
            <person name="Winkler A."/>
            <person name="Kalinowski J."/>
            <person name="Kampfer P."/>
            <person name="Glaeser S."/>
        </authorList>
    </citation>
    <scope>NUCLEOTIDE SEQUENCE [LARGE SCALE GENOMIC DNA]</scope>
    <source>
        <strain evidence="1 2">NRRL B-24802</strain>
    </source>
</reference>
<dbReference type="Gene3D" id="3.40.50.1820">
    <property type="entry name" value="alpha/beta hydrolase"/>
    <property type="match status" value="1"/>
</dbReference>
<accession>A0A101U8B0</accession>
<dbReference type="InterPro" id="IPR029058">
    <property type="entry name" value="AB_hydrolase_fold"/>
</dbReference>
<evidence type="ECO:0000313" key="1">
    <source>
        <dbReference type="EMBL" id="KUO06056.1"/>
    </source>
</evidence>
<comment type="caution">
    <text evidence="1">The sequence shown here is derived from an EMBL/GenBank/DDBJ whole genome shotgun (WGS) entry which is preliminary data.</text>
</comment>
<dbReference type="SUPFAM" id="SSF53474">
    <property type="entry name" value="alpha/beta-Hydrolases"/>
    <property type="match status" value="1"/>
</dbReference>
<dbReference type="OrthoDB" id="9553327at2"/>
<protein>
    <submittedName>
        <fullName evidence="1">Uncharacterized protein</fullName>
    </submittedName>
</protein>
<dbReference type="AlphaFoldDB" id="A0A101U8B0"/>
<proteinExistence type="predicted"/>